<organism evidence="2 3">
    <name type="scientific">Novipirellula galeiformis</name>
    <dbReference type="NCBI Taxonomy" id="2528004"/>
    <lineage>
        <taxon>Bacteria</taxon>
        <taxon>Pseudomonadati</taxon>
        <taxon>Planctomycetota</taxon>
        <taxon>Planctomycetia</taxon>
        <taxon>Pirellulales</taxon>
        <taxon>Pirellulaceae</taxon>
        <taxon>Novipirellula</taxon>
    </lineage>
</organism>
<evidence type="ECO:0000256" key="1">
    <source>
        <dbReference type="SAM" id="MobiDB-lite"/>
    </source>
</evidence>
<dbReference type="EMBL" id="SJPT01000006">
    <property type="protein sequence ID" value="TWU21544.1"/>
    <property type="molecule type" value="Genomic_DNA"/>
</dbReference>
<proteinExistence type="predicted"/>
<comment type="caution">
    <text evidence="2">The sequence shown here is derived from an EMBL/GenBank/DDBJ whole genome shotgun (WGS) entry which is preliminary data.</text>
</comment>
<evidence type="ECO:0000313" key="2">
    <source>
        <dbReference type="EMBL" id="TWU21544.1"/>
    </source>
</evidence>
<dbReference type="Proteomes" id="UP000316304">
    <property type="component" value="Unassembled WGS sequence"/>
</dbReference>
<gene>
    <name evidence="2" type="ORF">Pla52o_37310</name>
</gene>
<accession>A0A5C6CDJ1</accession>
<evidence type="ECO:0000313" key="3">
    <source>
        <dbReference type="Proteomes" id="UP000316304"/>
    </source>
</evidence>
<dbReference type="RefSeq" id="WP_197169309.1">
    <property type="nucleotide sequence ID" value="NZ_SJPT01000006.1"/>
</dbReference>
<reference evidence="2 3" key="1">
    <citation type="submission" date="2019-02" db="EMBL/GenBank/DDBJ databases">
        <title>Deep-cultivation of Planctomycetes and their phenomic and genomic characterization uncovers novel biology.</title>
        <authorList>
            <person name="Wiegand S."/>
            <person name="Jogler M."/>
            <person name="Boedeker C."/>
            <person name="Pinto D."/>
            <person name="Vollmers J."/>
            <person name="Rivas-Marin E."/>
            <person name="Kohn T."/>
            <person name="Peeters S.H."/>
            <person name="Heuer A."/>
            <person name="Rast P."/>
            <person name="Oberbeckmann S."/>
            <person name="Bunk B."/>
            <person name="Jeske O."/>
            <person name="Meyerdierks A."/>
            <person name="Storesund J.E."/>
            <person name="Kallscheuer N."/>
            <person name="Luecker S."/>
            <person name="Lage O.M."/>
            <person name="Pohl T."/>
            <person name="Merkel B.J."/>
            <person name="Hornburger P."/>
            <person name="Mueller R.-W."/>
            <person name="Bruemmer F."/>
            <person name="Labrenz M."/>
            <person name="Spormann A.M."/>
            <person name="Op Den Camp H."/>
            <person name="Overmann J."/>
            <person name="Amann R."/>
            <person name="Jetten M.S.M."/>
            <person name="Mascher T."/>
            <person name="Medema M.H."/>
            <person name="Devos D.P."/>
            <person name="Kaster A.-K."/>
            <person name="Ovreas L."/>
            <person name="Rohde M."/>
            <person name="Galperin M.Y."/>
            <person name="Jogler C."/>
        </authorList>
    </citation>
    <scope>NUCLEOTIDE SEQUENCE [LARGE SCALE GENOMIC DNA]</scope>
    <source>
        <strain evidence="2 3">Pla52o</strain>
    </source>
</reference>
<keyword evidence="3" id="KW-1185">Reference proteome</keyword>
<name>A0A5C6CDJ1_9BACT</name>
<sequence length="102" mass="11452">MTLRDIDGPLRSQRCNPILGVSIGTTRRRVSSQIAPRWSGLSMAFDGTLKADRNCGCRLGASQMIDKKRSRDRYRNEWSSHPKWGAEGKPAVINNKKPITEP</sequence>
<feature type="region of interest" description="Disordered" evidence="1">
    <location>
        <begin position="71"/>
        <end position="102"/>
    </location>
</feature>
<feature type="compositionally biased region" description="Basic and acidic residues" evidence="1">
    <location>
        <begin position="71"/>
        <end position="86"/>
    </location>
</feature>
<protein>
    <submittedName>
        <fullName evidence="2">Uncharacterized protein</fullName>
    </submittedName>
</protein>
<dbReference type="AlphaFoldDB" id="A0A5C6CDJ1"/>